<protein>
    <submittedName>
        <fullName evidence="2">Uncharacterized protein</fullName>
    </submittedName>
</protein>
<organism evidence="2 3">
    <name type="scientific">Meripilus lineatus</name>
    <dbReference type="NCBI Taxonomy" id="2056292"/>
    <lineage>
        <taxon>Eukaryota</taxon>
        <taxon>Fungi</taxon>
        <taxon>Dikarya</taxon>
        <taxon>Basidiomycota</taxon>
        <taxon>Agaricomycotina</taxon>
        <taxon>Agaricomycetes</taxon>
        <taxon>Polyporales</taxon>
        <taxon>Meripilaceae</taxon>
        <taxon>Meripilus</taxon>
    </lineage>
</organism>
<gene>
    <name evidence="2" type="ORF">NLI96_g9829</name>
</gene>
<feature type="compositionally biased region" description="Basic residues" evidence="1">
    <location>
        <begin position="78"/>
        <end position="88"/>
    </location>
</feature>
<evidence type="ECO:0000313" key="2">
    <source>
        <dbReference type="EMBL" id="KAJ3478333.1"/>
    </source>
</evidence>
<dbReference type="Proteomes" id="UP001212997">
    <property type="component" value="Unassembled WGS sequence"/>
</dbReference>
<proteinExistence type="predicted"/>
<comment type="caution">
    <text evidence="2">The sequence shown here is derived from an EMBL/GenBank/DDBJ whole genome shotgun (WGS) entry which is preliminary data.</text>
</comment>
<accession>A0AAD5UX06</accession>
<dbReference type="AlphaFoldDB" id="A0AAD5UX06"/>
<keyword evidence="3" id="KW-1185">Reference proteome</keyword>
<reference evidence="2" key="1">
    <citation type="submission" date="2022-07" db="EMBL/GenBank/DDBJ databases">
        <title>Genome Sequence of Physisporinus lineatus.</title>
        <authorList>
            <person name="Buettner E."/>
        </authorList>
    </citation>
    <scope>NUCLEOTIDE SEQUENCE</scope>
    <source>
        <strain evidence="2">VT162</strain>
    </source>
</reference>
<dbReference type="EMBL" id="JANAWD010000520">
    <property type="protein sequence ID" value="KAJ3478333.1"/>
    <property type="molecule type" value="Genomic_DNA"/>
</dbReference>
<feature type="region of interest" description="Disordered" evidence="1">
    <location>
        <begin position="78"/>
        <end position="124"/>
    </location>
</feature>
<evidence type="ECO:0000256" key="1">
    <source>
        <dbReference type="SAM" id="MobiDB-lite"/>
    </source>
</evidence>
<sequence>MAECPLPTMTDYLHSPMQAPDPLITDSSSVFYLPVWIAIHVVKNSVAKVAEGILMVSLYSSTCTLMLGRTQVVRARAIRRQSKKHQKYGGKCPEKRGIETSNPSSRARKTPRPPSSPVNETQDTSISNISMFENFEMTELFSPKCSIPKPSDSFDINGIMGRVVSHPSLPASYSHNSSQVQGQLVVPQHILSPSWVNTPGSPYGITGDDSQEPFDGFYFNESEHVGSLLERQNQDHNSLFAPTTTTPSLSTHLAADGLSMLQQETHVSMPLHLDAWPHSHESQLLSGSFAPPASFDPLIGTQQGQPSMADEGREAYTPLDPSIDINNFWDSIDLNNWLFGEEVHGDDRRQGRP</sequence>
<evidence type="ECO:0000313" key="3">
    <source>
        <dbReference type="Proteomes" id="UP001212997"/>
    </source>
</evidence>
<name>A0AAD5UX06_9APHY</name>